<comment type="caution">
    <text evidence="1">The sequence shown here is derived from an EMBL/GenBank/DDBJ whole genome shotgun (WGS) entry which is preliminary data.</text>
</comment>
<reference evidence="1 2" key="1">
    <citation type="journal article" date="2019" name="Sci. Rep.">
        <title>Orb-weaving spider Araneus ventricosus genome elucidates the spidroin gene catalogue.</title>
        <authorList>
            <person name="Kono N."/>
            <person name="Nakamura H."/>
            <person name="Ohtoshi R."/>
            <person name="Moran D.A.P."/>
            <person name="Shinohara A."/>
            <person name="Yoshida Y."/>
            <person name="Fujiwara M."/>
            <person name="Mori M."/>
            <person name="Tomita M."/>
            <person name="Arakawa K."/>
        </authorList>
    </citation>
    <scope>NUCLEOTIDE SEQUENCE [LARGE SCALE GENOMIC DNA]</scope>
</reference>
<proteinExistence type="predicted"/>
<dbReference type="Proteomes" id="UP000499080">
    <property type="component" value="Unassembled WGS sequence"/>
</dbReference>
<evidence type="ECO:0000313" key="2">
    <source>
        <dbReference type="Proteomes" id="UP000499080"/>
    </source>
</evidence>
<name>A0A4Y2EQG7_ARAVE</name>
<dbReference type="AlphaFoldDB" id="A0A4Y2EQG7"/>
<keyword evidence="2" id="KW-1185">Reference proteome</keyword>
<organism evidence="1 2">
    <name type="scientific">Araneus ventricosus</name>
    <name type="common">Orbweaver spider</name>
    <name type="synonym">Epeira ventricosa</name>
    <dbReference type="NCBI Taxonomy" id="182803"/>
    <lineage>
        <taxon>Eukaryota</taxon>
        <taxon>Metazoa</taxon>
        <taxon>Ecdysozoa</taxon>
        <taxon>Arthropoda</taxon>
        <taxon>Chelicerata</taxon>
        <taxon>Arachnida</taxon>
        <taxon>Araneae</taxon>
        <taxon>Araneomorphae</taxon>
        <taxon>Entelegynae</taxon>
        <taxon>Araneoidea</taxon>
        <taxon>Araneidae</taxon>
        <taxon>Araneus</taxon>
    </lineage>
</organism>
<evidence type="ECO:0000313" key="1">
    <source>
        <dbReference type="EMBL" id="GBM30579.1"/>
    </source>
</evidence>
<sequence length="116" mass="13688">METRNEIYSQRILEISLPHLFCIKMLENTRKAVLPREPSHLLGRNFGRRVLSNLTMKNLRQYPVEPIVNEIVSLVKIRELEVNSNYIDDLLEERNQDLTTEEPKELHCVSQEEVMV</sequence>
<dbReference type="OrthoDB" id="7422307at2759"/>
<gene>
    <name evidence="1" type="ORF">AVEN_27615_1</name>
</gene>
<protein>
    <submittedName>
        <fullName evidence="1">Uncharacterized protein</fullName>
    </submittedName>
</protein>
<accession>A0A4Y2EQG7</accession>
<dbReference type="EMBL" id="BGPR01000664">
    <property type="protein sequence ID" value="GBM30579.1"/>
    <property type="molecule type" value="Genomic_DNA"/>
</dbReference>